<protein>
    <submittedName>
        <fullName evidence="2">Uncharacterized protein</fullName>
    </submittedName>
</protein>
<evidence type="ECO:0000256" key="1">
    <source>
        <dbReference type="SAM" id="MobiDB-lite"/>
    </source>
</evidence>
<evidence type="ECO:0000313" key="3">
    <source>
        <dbReference type="Proteomes" id="UP000593566"/>
    </source>
</evidence>
<evidence type="ECO:0000313" key="2">
    <source>
        <dbReference type="EMBL" id="KAF6218483.1"/>
    </source>
</evidence>
<feature type="compositionally biased region" description="Low complexity" evidence="1">
    <location>
        <begin position="7"/>
        <end position="18"/>
    </location>
</feature>
<accession>A0A8H6C822</accession>
<name>A0A8H6C822_9LECA</name>
<keyword evidence="3" id="KW-1185">Reference proteome</keyword>
<feature type="compositionally biased region" description="Pro residues" evidence="1">
    <location>
        <begin position="19"/>
        <end position="31"/>
    </location>
</feature>
<feature type="compositionally biased region" description="Low complexity" evidence="1">
    <location>
        <begin position="32"/>
        <end position="48"/>
    </location>
</feature>
<dbReference type="RefSeq" id="XP_037147918.1">
    <property type="nucleotide sequence ID" value="XM_037296737.1"/>
</dbReference>
<dbReference type="AlphaFoldDB" id="A0A8H6C822"/>
<dbReference type="Proteomes" id="UP000593566">
    <property type="component" value="Unassembled WGS sequence"/>
</dbReference>
<dbReference type="GeneID" id="59334237"/>
<proteinExistence type="predicted"/>
<reference evidence="2 3" key="1">
    <citation type="journal article" date="2020" name="Genomics">
        <title>Complete, high-quality genomes from long-read metagenomic sequencing of two wolf lichen thalli reveals enigmatic genome architecture.</title>
        <authorList>
            <person name="McKenzie S.K."/>
            <person name="Walston R.F."/>
            <person name="Allen J.L."/>
        </authorList>
    </citation>
    <scope>NUCLEOTIDE SEQUENCE [LARGE SCALE GENOMIC DNA]</scope>
    <source>
        <strain evidence="2">WasteWater1</strain>
    </source>
</reference>
<comment type="caution">
    <text evidence="2">The sequence shown here is derived from an EMBL/GenBank/DDBJ whole genome shotgun (WGS) entry which is preliminary data.</text>
</comment>
<gene>
    <name evidence="2" type="ORF">HO133_005832</name>
</gene>
<sequence>MPHATGPSSSDTFDSDPSARPPPRIQVPPGTPASENPPGSNSPNGNQASWSYGYVNPRCYDYDCAPADEYVEIRLRTGGPDVVLKGQQAAAARFNAGPWRDDLPVKVLFFNGSRETFMVEAWSGELPSREI</sequence>
<dbReference type="EMBL" id="JACCJB010000022">
    <property type="protein sequence ID" value="KAF6218483.1"/>
    <property type="molecule type" value="Genomic_DNA"/>
</dbReference>
<feature type="region of interest" description="Disordered" evidence="1">
    <location>
        <begin position="1"/>
        <end position="48"/>
    </location>
</feature>
<organism evidence="2 3">
    <name type="scientific">Letharia lupina</name>
    <dbReference type="NCBI Taxonomy" id="560253"/>
    <lineage>
        <taxon>Eukaryota</taxon>
        <taxon>Fungi</taxon>
        <taxon>Dikarya</taxon>
        <taxon>Ascomycota</taxon>
        <taxon>Pezizomycotina</taxon>
        <taxon>Lecanoromycetes</taxon>
        <taxon>OSLEUM clade</taxon>
        <taxon>Lecanoromycetidae</taxon>
        <taxon>Lecanorales</taxon>
        <taxon>Lecanorineae</taxon>
        <taxon>Parmeliaceae</taxon>
        <taxon>Letharia</taxon>
    </lineage>
</organism>